<evidence type="ECO:0000256" key="4">
    <source>
        <dbReference type="ARBA" id="ARBA00047942"/>
    </source>
</evidence>
<dbReference type="RefSeq" id="WP_005444906.1">
    <property type="nucleotide sequence ID" value="NZ_CM001466.1"/>
</dbReference>
<gene>
    <name evidence="5" type="ORF">SacazDRAFT_04269</name>
</gene>
<reference evidence="5 6" key="1">
    <citation type="journal article" date="2012" name="Stand. Genomic Sci.">
        <title>Genome sequence of the soil bacterium Saccharomonospora azurea type strain (NA-128(T)).</title>
        <authorList>
            <person name="Klenk H.P."/>
            <person name="Held B."/>
            <person name="Lucas S."/>
            <person name="Lapidus A."/>
            <person name="Copeland A."/>
            <person name="Hammon N."/>
            <person name="Pitluck S."/>
            <person name="Goodwin L.A."/>
            <person name="Han C."/>
            <person name="Tapia R."/>
            <person name="Brambilla E.M."/>
            <person name="Potter G."/>
            <person name="Land M."/>
            <person name="Ivanova N."/>
            <person name="Rohde M."/>
            <person name="Goker M."/>
            <person name="Detter J.C."/>
            <person name="Kyrpides N.C."/>
            <person name="Woyke T."/>
        </authorList>
    </citation>
    <scope>NUCLEOTIDE SEQUENCE [LARGE SCALE GENOMIC DNA]</scope>
    <source>
        <strain evidence="5 6">NA-128</strain>
    </source>
</reference>
<dbReference type="EMBL" id="CM001466">
    <property type="protein sequence ID" value="EHY91115.1"/>
    <property type="molecule type" value="Genomic_DNA"/>
</dbReference>
<keyword evidence="2" id="KW-0489">Methyltransferase</keyword>
<accession>H8GFT0</accession>
<organism evidence="5 6">
    <name type="scientific">Saccharomonospora azurea NA-128</name>
    <dbReference type="NCBI Taxonomy" id="882081"/>
    <lineage>
        <taxon>Bacteria</taxon>
        <taxon>Bacillati</taxon>
        <taxon>Actinomycetota</taxon>
        <taxon>Actinomycetes</taxon>
        <taxon>Pseudonocardiales</taxon>
        <taxon>Pseudonocardiaceae</taxon>
        <taxon>Saccharomonospora</taxon>
    </lineage>
</organism>
<comment type="catalytic activity">
    <reaction evidence="4">
        <text>a 2'-deoxyadenosine in DNA + S-adenosyl-L-methionine = an N(6)-methyl-2'-deoxyadenosine in DNA + S-adenosyl-L-homocysteine + H(+)</text>
        <dbReference type="Rhea" id="RHEA:15197"/>
        <dbReference type="Rhea" id="RHEA-COMP:12418"/>
        <dbReference type="Rhea" id="RHEA-COMP:12419"/>
        <dbReference type="ChEBI" id="CHEBI:15378"/>
        <dbReference type="ChEBI" id="CHEBI:57856"/>
        <dbReference type="ChEBI" id="CHEBI:59789"/>
        <dbReference type="ChEBI" id="CHEBI:90615"/>
        <dbReference type="ChEBI" id="CHEBI:90616"/>
        <dbReference type="EC" id="2.1.1.72"/>
    </reaction>
</comment>
<keyword evidence="6" id="KW-1185">Reference proteome</keyword>
<keyword evidence="3" id="KW-0808">Transferase</keyword>
<dbReference type="SUPFAM" id="SSF53335">
    <property type="entry name" value="S-adenosyl-L-methionine-dependent methyltransferases"/>
    <property type="match status" value="1"/>
</dbReference>
<dbReference type="InterPro" id="IPR029063">
    <property type="entry name" value="SAM-dependent_MTases_sf"/>
</dbReference>
<evidence type="ECO:0000256" key="3">
    <source>
        <dbReference type="ARBA" id="ARBA00022679"/>
    </source>
</evidence>
<evidence type="ECO:0000256" key="1">
    <source>
        <dbReference type="ARBA" id="ARBA00011900"/>
    </source>
</evidence>
<dbReference type="GO" id="GO:0032259">
    <property type="term" value="P:methylation"/>
    <property type="evidence" value="ECO:0007669"/>
    <property type="project" value="UniProtKB-KW"/>
</dbReference>
<evidence type="ECO:0000313" key="6">
    <source>
        <dbReference type="Proteomes" id="UP000004705"/>
    </source>
</evidence>
<dbReference type="Proteomes" id="UP000004705">
    <property type="component" value="Chromosome"/>
</dbReference>
<dbReference type="Gene3D" id="3.40.50.150">
    <property type="entry name" value="Vaccinia Virus protein VP39"/>
    <property type="match status" value="2"/>
</dbReference>
<dbReference type="HOGENOM" id="CLU_003916_0_0_11"/>
<dbReference type="OrthoDB" id="4280289at2"/>
<evidence type="ECO:0000256" key="2">
    <source>
        <dbReference type="ARBA" id="ARBA00022603"/>
    </source>
</evidence>
<name>H8GFT0_9PSEU</name>
<dbReference type="EC" id="2.1.1.72" evidence="1"/>
<dbReference type="InterPro" id="IPR050953">
    <property type="entry name" value="N4_N6_ade-DNA_methylase"/>
</dbReference>
<dbReference type="PANTHER" id="PTHR33841:SF1">
    <property type="entry name" value="DNA METHYLTRANSFERASE A"/>
    <property type="match status" value="1"/>
</dbReference>
<dbReference type="PANTHER" id="PTHR33841">
    <property type="entry name" value="DNA METHYLTRANSFERASE YEEA-RELATED"/>
    <property type="match status" value="1"/>
</dbReference>
<evidence type="ECO:0000313" key="5">
    <source>
        <dbReference type="EMBL" id="EHY91115.1"/>
    </source>
</evidence>
<protein>
    <recommendedName>
        <fullName evidence="1">site-specific DNA-methyltransferase (adenine-specific)</fullName>
        <ecNumber evidence="1">2.1.1.72</ecNumber>
    </recommendedName>
</protein>
<dbReference type="GO" id="GO:0009007">
    <property type="term" value="F:site-specific DNA-methyltransferase (adenine-specific) activity"/>
    <property type="evidence" value="ECO:0007669"/>
    <property type="project" value="UniProtKB-EC"/>
</dbReference>
<proteinExistence type="predicted"/>
<sequence length="1688" mass="189873">MSYESLTNRGEYLPAHYLAEVFPGALRGKDGLLARWRDAAEAAHVAARQATGDEKARAERATPRAGLAELRQIYLKAKERFKELDDNADRHDALRDLHQKVLLALGFAPQPGEATVTTAAGAHQVVVAHADDRVVVVDCEWADDADAASDPDGAGRLLTPVELDNRERITSGVKLATHLFTSEKPPLYVLLAGGGMLTLADRRSWGEGRYLAVNLDLALARNDTRTAGELDAIAALFGADSLYEPPEGGDDQLTKFLSAGRQHAVGVSKELREGLRDSVELIANEVLARLSEAGVSLEQIAPPKELGRQFTREALRYLYRILFLLYAEARPELGVLPVDHPEYTEGYSLARLGELASRPMVGERARTGFHLYDSLELLFRMVNDGHRPRGGETIDDRASESEGIRFEPLRSDLFLPDAITLIGRDRVVHPDDDPDDPNARHIDTRLRNETLREVLRLLMLTRGKKKERGGFISYAQLGINQLGAVYEGLMSYTGFIATEELYEVAKGGDPDKGSWMIPASKADDYADEVFVRAKDENGKRTGERHRFPKGSFVYRLAGRDRQTSASYYTPQSLTSVTVELALKYRLDQDGTTTPARELLDWMICEPALGSGAFLNEAIDQIAAEYLRRRQRELGVNLDPERYLLEKQKVKAYIALHNSYGVDLNRTAVELAEVSLWLNVMHPGLQAPWFGLHLRRGNSLIGANRRYYLPKHLNKKQWLATTPIDCPLNGGEFPDGAIHHFLLPASGWGAVAGEKEARNLAPKAAKALSKWRTTIKTAPKGDKSKGQVKRLRALAKRVEFLWDLVRQRLEISEREIRRDIGVWEAADLPPVTEAVSREKILADLEYQGTPYWRLKTLMDVWCALWFWPLDKVGLLDGTDPQYGEVATVETVEAEADEPEAEPAPEGLFGVAELGVAEQLSMPQVSRKKPKSSTRKATAIERLARKIPLTTLDDWLDFAESLLGRLDVTDENSLFNVSFDDLDTLEQFEDELPAVMSMDQPHRLAERFPWLDVATEVAEDQGFFHWELTFAQVFARGGFDLQIGNPPWVRPTWDESSVLAEFDPWFELAEKPSVEDWNARKDKLIDTTAVRADVLSELAATVGMVEVLSLSSTYPLLVGTQPDLYRAFMCRSWASLRGQGTTGLIHPDSHFDGVREGRLREAAYRHLRVHGLFVNVSNWAFDDLSRRQQFGVHIYGHPYEPDRINFKHLSQLHGARVLPGSLIHDGTGEYPAQKVKGEWDVRPHRARIIEVTREKLDQWRQLSGNLDSPAERTSLLYPITVYEEAAISALSQPRIRLGDLAPRISSGYHEAGAKKAGLIRWKSSRPDSWDGVVLQGPHFGISTPFAKQPDETVKSNNDWSPWDLTTLPEDALPRTNYTPTDNRDQFIAAQDRWIDHERLYSAEHVEETCDEQELIDRPYSEFYRLAWRRRIDPKGSERSLFASLVPPGATHIDAVHSLALRENVDTVLTAGFWSSLPLDYLLRITGRADLRVAEAQRMPAAESGHPLAPELVLRILRLNCLTRAYEPLWSELFDPLWAEHRWAVDWPGLPALGNVSRDWTWHTPLRSEYARRAALVEIDALVAVWLGMGIEELLAIYKSRYPILADREAEMYFDKTGRRVAADSYAFGYGQTKDDWLAYQEHLKDPENVPPPQGYEGLLYTVDREAEMRQAHAVFSAQLAAANQKAETLS</sequence>